<sequence>VYLEDWITAKRWLSHSLSQICREDIGNTPSKKEADSSEKTSNRKAGEFVHTFHGQTIE</sequence>
<evidence type="ECO:0000313" key="3">
    <source>
        <dbReference type="Proteomes" id="UP001233999"/>
    </source>
</evidence>
<reference evidence="2" key="1">
    <citation type="journal article" date="2023" name="IScience">
        <title>Live-bearing cockroach genome reveals convergent evolutionary mechanisms linked to viviparity in insects and beyond.</title>
        <authorList>
            <person name="Fouks B."/>
            <person name="Harrison M.C."/>
            <person name="Mikhailova A.A."/>
            <person name="Marchal E."/>
            <person name="English S."/>
            <person name="Carruthers M."/>
            <person name="Jennings E.C."/>
            <person name="Chiamaka E.L."/>
            <person name="Frigard R.A."/>
            <person name="Pippel M."/>
            <person name="Attardo G.M."/>
            <person name="Benoit J.B."/>
            <person name="Bornberg-Bauer E."/>
            <person name="Tobe S.S."/>
        </authorList>
    </citation>
    <scope>NUCLEOTIDE SEQUENCE</scope>
    <source>
        <strain evidence="2">Stay&amp;Tobe</strain>
    </source>
</reference>
<proteinExistence type="predicted"/>
<dbReference type="EMBL" id="JASPKZ010003851">
    <property type="protein sequence ID" value="KAJ9591977.1"/>
    <property type="molecule type" value="Genomic_DNA"/>
</dbReference>
<feature type="non-terminal residue" evidence="2">
    <location>
        <position position="1"/>
    </location>
</feature>
<accession>A0AAD8A586</accession>
<dbReference type="AlphaFoldDB" id="A0AAD8A586"/>
<evidence type="ECO:0000313" key="2">
    <source>
        <dbReference type="EMBL" id="KAJ9591977.1"/>
    </source>
</evidence>
<gene>
    <name evidence="2" type="ORF">L9F63_001489</name>
</gene>
<feature type="compositionally biased region" description="Basic and acidic residues" evidence="1">
    <location>
        <begin position="24"/>
        <end position="47"/>
    </location>
</feature>
<keyword evidence="3" id="KW-1185">Reference proteome</keyword>
<feature type="non-terminal residue" evidence="2">
    <location>
        <position position="58"/>
    </location>
</feature>
<reference evidence="2" key="2">
    <citation type="submission" date="2023-05" db="EMBL/GenBank/DDBJ databases">
        <authorList>
            <person name="Fouks B."/>
        </authorList>
    </citation>
    <scope>NUCLEOTIDE SEQUENCE</scope>
    <source>
        <strain evidence="2">Stay&amp;Tobe</strain>
        <tissue evidence="2">Testes</tissue>
    </source>
</reference>
<comment type="caution">
    <text evidence="2">The sequence shown here is derived from an EMBL/GenBank/DDBJ whole genome shotgun (WGS) entry which is preliminary data.</text>
</comment>
<dbReference type="Proteomes" id="UP001233999">
    <property type="component" value="Unassembled WGS sequence"/>
</dbReference>
<evidence type="ECO:0000256" key="1">
    <source>
        <dbReference type="SAM" id="MobiDB-lite"/>
    </source>
</evidence>
<organism evidence="2 3">
    <name type="scientific">Diploptera punctata</name>
    <name type="common">Pacific beetle cockroach</name>
    <dbReference type="NCBI Taxonomy" id="6984"/>
    <lineage>
        <taxon>Eukaryota</taxon>
        <taxon>Metazoa</taxon>
        <taxon>Ecdysozoa</taxon>
        <taxon>Arthropoda</taxon>
        <taxon>Hexapoda</taxon>
        <taxon>Insecta</taxon>
        <taxon>Pterygota</taxon>
        <taxon>Neoptera</taxon>
        <taxon>Polyneoptera</taxon>
        <taxon>Dictyoptera</taxon>
        <taxon>Blattodea</taxon>
        <taxon>Blaberoidea</taxon>
        <taxon>Blaberidae</taxon>
        <taxon>Diplopterinae</taxon>
        <taxon>Diploptera</taxon>
    </lineage>
</organism>
<feature type="region of interest" description="Disordered" evidence="1">
    <location>
        <begin position="24"/>
        <end position="58"/>
    </location>
</feature>
<name>A0AAD8A586_DIPPU</name>
<protein>
    <submittedName>
        <fullName evidence="2">Uncharacterized protein</fullName>
    </submittedName>
</protein>